<dbReference type="KEGG" id="pbs:Plabr_4377"/>
<dbReference type="EMBL" id="CP002546">
    <property type="protein sequence ID" value="ADY61950.1"/>
    <property type="molecule type" value="Genomic_DNA"/>
</dbReference>
<reference evidence="3" key="1">
    <citation type="submission" date="2011-02" db="EMBL/GenBank/DDBJ databases">
        <title>The complete genome of Planctomyces brasiliensis DSM 5305.</title>
        <authorList>
            <person name="Lucas S."/>
            <person name="Copeland A."/>
            <person name="Lapidus A."/>
            <person name="Bruce D."/>
            <person name="Goodwin L."/>
            <person name="Pitluck S."/>
            <person name="Kyrpides N."/>
            <person name="Mavromatis K."/>
            <person name="Pagani I."/>
            <person name="Ivanova N."/>
            <person name="Ovchinnikova G."/>
            <person name="Lu M."/>
            <person name="Detter J.C."/>
            <person name="Han C."/>
            <person name="Land M."/>
            <person name="Hauser L."/>
            <person name="Markowitz V."/>
            <person name="Cheng J.-F."/>
            <person name="Hugenholtz P."/>
            <person name="Woyke T."/>
            <person name="Wu D."/>
            <person name="Tindall B."/>
            <person name="Pomrenke H.G."/>
            <person name="Brambilla E."/>
            <person name="Klenk H.-P."/>
            <person name="Eisen J.A."/>
        </authorList>
    </citation>
    <scope>NUCLEOTIDE SEQUENCE [LARGE SCALE GENOMIC DNA]</scope>
    <source>
        <strain evidence="3">ATCC 49424 / DSM 5305 / JCM 21570 / NBRC 103401 / IFAM 1448</strain>
    </source>
</reference>
<keyword evidence="1" id="KW-0812">Transmembrane</keyword>
<keyword evidence="3" id="KW-1185">Reference proteome</keyword>
<proteinExistence type="predicted"/>
<sequence length="122" mass="13474">MSCCITWLLRMRLSPEKNGMNMRRTTDSMMLRKFRSLLRTALLMGACLAMLPAASAMACPMCKTATETAGNERHPGAYMASILTMLAMPSAVFTVLGVSMYRVSKRDQQLASDMNLSDRPDA</sequence>
<gene>
    <name evidence="2" type="ordered locus">Plabr_4377</name>
</gene>
<organism evidence="2 3">
    <name type="scientific">Rubinisphaera brasiliensis (strain ATCC 49424 / DSM 5305 / JCM 21570 / IAM 15109 / NBRC 103401 / IFAM 1448)</name>
    <name type="common">Planctomyces brasiliensis</name>
    <dbReference type="NCBI Taxonomy" id="756272"/>
    <lineage>
        <taxon>Bacteria</taxon>
        <taxon>Pseudomonadati</taxon>
        <taxon>Planctomycetota</taxon>
        <taxon>Planctomycetia</taxon>
        <taxon>Planctomycetales</taxon>
        <taxon>Planctomycetaceae</taxon>
        <taxon>Rubinisphaera</taxon>
    </lineage>
</organism>
<evidence type="ECO:0000313" key="2">
    <source>
        <dbReference type="EMBL" id="ADY61950.1"/>
    </source>
</evidence>
<feature type="transmembrane region" description="Helical" evidence="1">
    <location>
        <begin position="77"/>
        <end position="98"/>
    </location>
</feature>
<keyword evidence="1" id="KW-0472">Membrane</keyword>
<evidence type="ECO:0000256" key="1">
    <source>
        <dbReference type="SAM" id="Phobius"/>
    </source>
</evidence>
<keyword evidence="1" id="KW-1133">Transmembrane helix</keyword>
<dbReference type="STRING" id="756272.Plabr_4377"/>
<accession>F0SKG9</accession>
<protein>
    <submittedName>
        <fullName evidence="2">Uncharacterized protein</fullName>
    </submittedName>
</protein>
<dbReference type="AlphaFoldDB" id="F0SKG9"/>
<evidence type="ECO:0000313" key="3">
    <source>
        <dbReference type="Proteomes" id="UP000006860"/>
    </source>
</evidence>
<name>F0SKG9_RUBBR</name>
<dbReference type="HOGENOM" id="CLU_2025020_0_0_0"/>
<dbReference type="Proteomes" id="UP000006860">
    <property type="component" value="Chromosome"/>
</dbReference>